<dbReference type="Pfam" id="PF00400">
    <property type="entry name" value="WD40"/>
    <property type="match status" value="3"/>
</dbReference>
<dbReference type="Gene3D" id="2.130.10.10">
    <property type="entry name" value="YVTN repeat-like/Quinoprotein amine dehydrogenase"/>
    <property type="match status" value="1"/>
</dbReference>
<keyword evidence="2" id="KW-1185">Reference proteome</keyword>
<dbReference type="PANTHER" id="PTHR17605:SF0">
    <property type="entry name" value="RIBOSOME BIOGENESIS PROTEIN BOP1"/>
    <property type="match status" value="1"/>
</dbReference>
<dbReference type="EMBL" id="CAUYUJ010015967">
    <property type="protein sequence ID" value="CAK0860332.1"/>
    <property type="molecule type" value="Genomic_DNA"/>
</dbReference>
<evidence type="ECO:0008006" key="3">
    <source>
        <dbReference type="Google" id="ProtNLM"/>
    </source>
</evidence>
<sequence length="126" mass="14285">WISSISVHPGGDNVVVGSYDRRMIWFDLDFGSKPYKTLQYHDRAVRKAVFHPGKYPLMAAASDDGTVSVLHAKVFDDLMQNPMIVPVKRLREHAVHQGLGVLDCTWHPAQPWLFTAGADRRVFLWA</sequence>
<dbReference type="SMART" id="SM00320">
    <property type="entry name" value="WD40"/>
    <property type="match status" value="2"/>
</dbReference>
<dbReference type="SUPFAM" id="SSF50978">
    <property type="entry name" value="WD40 repeat-like"/>
    <property type="match status" value="1"/>
</dbReference>
<gene>
    <name evidence="1" type="ORF">PCOR1329_LOCUS49333</name>
</gene>
<dbReference type="InterPro" id="IPR028598">
    <property type="entry name" value="BOP1/Erb1"/>
</dbReference>
<proteinExistence type="predicted"/>
<protein>
    <recommendedName>
        <fullName evidence="3">Coronin</fullName>
    </recommendedName>
</protein>
<evidence type="ECO:0000313" key="2">
    <source>
        <dbReference type="Proteomes" id="UP001189429"/>
    </source>
</evidence>
<evidence type="ECO:0000313" key="1">
    <source>
        <dbReference type="EMBL" id="CAK0860332.1"/>
    </source>
</evidence>
<feature type="non-terminal residue" evidence="1">
    <location>
        <position position="1"/>
    </location>
</feature>
<dbReference type="PANTHER" id="PTHR17605">
    <property type="entry name" value="RIBOSOME BIOGENESIS PROTEIN BOP1 BLOCK OF PROLIFERATION 1 PROTEIN"/>
    <property type="match status" value="1"/>
</dbReference>
<dbReference type="Proteomes" id="UP001189429">
    <property type="component" value="Unassembled WGS sequence"/>
</dbReference>
<accession>A0ABN9UPQ4</accession>
<organism evidence="1 2">
    <name type="scientific">Prorocentrum cordatum</name>
    <dbReference type="NCBI Taxonomy" id="2364126"/>
    <lineage>
        <taxon>Eukaryota</taxon>
        <taxon>Sar</taxon>
        <taxon>Alveolata</taxon>
        <taxon>Dinophyceae</taxon>
        <taxon>Prorocentrales</taxon>
        <taxon>Prorocentraceae</taxon>
        <taxon>Prorocentrum</taxon>
    </lineage>
</organism>
<dbReference type="InterPro" id="IPR015943">
    <property type="entry name" value="WD40/YVTN_repeat-like_dom_sf"/>
</dbReference>
<reference evidence="1" key="1">
    <citation type="submission" date="2023-10" db="EMBL/GenBank/DDBJ databases">
        <authorList>
            <person name="Chen Y."/>
            <person name="Shah S."/>
            <person name="Dougan E. K."/>
            <person name="Thang M."/>
            <person name="Chan C."/>
        </authorList>
    </citation>
    <scope>NUCLEOTIDE SEQUENCE [LARGE SCALE GENOMIC DNA]</scope>
</reference>
<comment type="caution">
    <text evidence="1">The sequence shown here is derived from an EMBL/GenBank/DDBJ whole genome shotgun (WGS) entry which is preliminary data.</text>
</comment>
<name>A0ABN9UPQ4_9DINO</name>
<dbReference type="InterPro" id="IPR036322">
    <property type="entry name" value="WD40_repeat_dom_sf"/>
</dbReference>
<dbReference type="InterPro" id="IPR001680">
    <property type="entry name" value="WD40_rpt"/>
</dbReference>